<dbReference type="NCBIfam" id="TIGR02675">
    <property type="entry name" value="tape_meas_nterm"/>
    <property type="match status" value="1"/>
</dbReference>
<dbReference type="EMBL" id="VFIA01000004">
    <property type="protein sequence ID" value="MBC3790446.1"/>
    <property type="molecule type" value="Genomic_DNA"/>
</dbReference>
<reference evidence="2 3" key="1">
    <citation type="submission" date="2019-06" db="EMBL/GenBank/DDBJ databases">
        <title>Spirosoma utsteinense sp. nov. isolated from Antarctic ice-free soils.</title>
        <authorList>
            <person name="Tahon G."/>
        </authorList>
    </citation>
    <scope>NUCLEOTIDE SEQUENCE [LARGE SCALE GENOMIC DNA]</scope>
    <source>
        <strain evidence="2 3">LMG 31447</strain>
    </source>
</reference>
<gene>
    <name evidence="2" type="ORF">FH603_935</name>
</gene>
<accession>A0ABR6W1H3</accession>
<protein>
    <submittedName>
        <fullName evidence="2">Tape measure domain-containing protein</fullName>
    </submittedName>
</protein>
<proteinExistence type="predicted"/>
<dbReference type="Proteomes" id="UP000700732">
    <property type="component" value="Unassembled WGS sequence"/>
</dbReference>
<dbReference type="Pfam" id="PF20155">
    <property type="entry name" value="TMP_3"/>
    <property type="match status" value="1"/>
</dbReference>
<organism evidence="2 3">
    <name type="scientific">Spirosoma utsteinense</name>
    <dbReference type="NCBI Taxonomy" id="2585773"/>
    <lineage>
        <taxon>Bacteria</taxon>
        <taxon>Pseudomonadati</taxon>
        <taxon>Bacteroidota</taxon>
        <taxon>Cytophagia</taxon>
        <taxon>Cytophagales</taxon>
        <taxon>Cytophagaceae</taxon>
        <taxon>Spirosoma</taxon>
    </lineage>
</organism>
<dbReference type="InterPro" id="IPR013491">
    <property type="entry name" value="Tape_meas_N"/>
</dbReference>
<sequence length="1545" mass="168757">MSTRTESIRYQFDAISNLPTVSGQLAQIIALSNQMAAAVQQQTNQIIAATNQQIAGFNSVTNAQRATTAAVQQGATAQTAAIRSVGGGVDSITSQLRDFRTIVSASFSLYEILEFGKGVIDAKSKIDIFKTGLTQMIGDKREVNALYTDIIKLAKETPFEVENLFQTTFMLKGMGVATQELIPTLQALGNMSAIAGQEKLPLLAKAYTDVMNKGKLMKQEINQFAENGIPIYDLLAESMNKPRAAIIKMAEAHTISFDQVKKAVMDASQEGGRYYNLMTLQAQTLGGQVSNMADRFFLAKARIGDFYENGLKATISGLARFIDSVAGSNEAIERTVSWFKAATAAVVTWRLATVAQGTATAATTALTVASNVVYGAYLLAVQRVTQQHTVFTASQLAATVAARGLWAALAANPIGIVVTLVGAAYTAWQAYNAVTAETTQAIGDQEIAIRKEQSELQALVANVYAAEVGTLKRTQAMEVLIAKFPEMFAGLDAEKTSNAELGYILGGVNETYKKRIDLAREAYKVEELGTKRTELFKRESELLAGLSKEYQEIAQGSAAKLYDAMQKDINLRVLANQKGTGEISQIWKGSLETQLRDIKVGLVNVEGAYGESSLKVSRIKEEEKAQALKDERVRHALVMDQLKAANQSTAAEVALNKKNVARITGDAQATEIKALEDHTAKVKQITLLSAAQIKALLTAGATNNYKEEIEAVEARVKAEIEAVNRVTVSRKISEDQRVALVLEAQTKILAIHEKGEADKAAIEARYRVVFGDAIQYEIDKMQSKGAMEIKQWKELETVYQEGSTKYTNIVRQKLKDTKETEKAIQDAHKETADLEKETAQIQIASKKQLFGLTMDFLSQESGLVGQLGKAIKSVYMDWDALSGLAKQGAEDRLSQAQLSLQFIKAQYSDAGLEGEKRIAEASTKVAGAQKDVAAATAASSAATLGMISMVFQLAQAADAALTEMYRASYQAIADALAVTREAYRFYFETISEMNKTALEADLQLYEGNFARREELLIAYYDKEKQFAVGQDRIDATLAYNQQVAQVQADAGSKVKEHIEGMLAARRDYDIAIQQSLINAANLDIEEAQRVLDNRLAKIDAELKAFTAAKDAEIAKVNEVLSAEKAATDIFYSDKQLRLQEDSDYRSRLLSEGEAREVAALEAAKQRELQRAAESGATAAEVEQITSSFNKLIADKHAEYQTAMSDKAKATSLASQEAKAQEKDAVNALEADSKDKITAIQDQITEKERQSAQEKKKANFDYKVAVINSRNEIFEATKRIQIAELQAEIAILRSKRNFLNAGKINASIADIEGAISTIAATSLGNQINMAEYLDANDLNTSGNPKVPITLNGRGELNFPVFDKNKNPIQITYVNSTAVHTVYDADGNEVPIMQASGFVPATGERFFRGTEFVAGLGQPDGIDTVPAMLTKGERVLTAEQNRRLMGLSNDNLVRQIEAFASLSASLPRPGLIGGDTLAMLSRNGSPDLSIFKQDLSSLLEAQERLMDRIDEKMERDQVHVTIDENGFRKQVRSQGNVATYYQNLFSR</sequence>
<evidence type="ECO:0000313" key="2">
    <source>
        <dbReference type="EMBL" id="MBC3790446.1"/>
    </source>
</evidence>
<evidence type="ECO:0000313" key="3">
    <source>
        <dbReference type="Proteomes" id="UP000700732"/>
    </source>
</evidence>
<keyword evidence="3" id="KW-1185">Reference proteome</keyword>
<evidence type="ECO:0000259" key="1">
    <source>
        <dbReference type="Pfam" id="PF20155"/>
    </source>
</evidence>
<feature type="domain" description="Tape measure protein N-terminal" evidence="1">
    <location>
        <begin position="120"/>
        <end position="303"/>
    </location>
</feature>
<comment type="caution">
    <text evidence="2">The sequence shown here is derived from an EMBL/GenBank/DDBJ whole genome shotgun (WGS) entry which is preliminary data.</text>
</comment>
<name>A0ABR6W1H3_9BACT</name>
<dbReference type="RefSeq" id="WP_186736274.1">
    <property type="nucleotide sequence ID" value="NZ_VFIA01000004.1"/>
</dbReference>